<proteinExistence type="predicted"/>
<dbReference type="AlphaFoldDB" id="I8YG75"/>
<organism evidence="2 3">
    <name type="scientific">Bacteroides salyersiae CL02T12C01</name>
    <dbReference type="NCBI Taxonomy" id="997887"/>
    <lineage>
        <taxon>Bacteria</taxon>
        <taxon>Pseudomonadati</taxon>
        <taxon>Bacteroidota</taxon>
        <taxon>Bacteroidia</taxon>
        <taxon>Bacteroidales</taxon>
        <taxon>Bacteroidaceae</taxon>
        <taxon>Bacteroides</taxon>
    </lineage>
</organism>
<dbReference type="PANTHER" id="PTHR35339">
    <property type="entry name" value="LINALOOL DEHYDRATASE_ISOMERASE DOMAIN-CONTAINING PROTEIN"/>
    <property type="match status" value="1"/>
</dbReference>
<comment type="caution">
    <text evidence="2">The sequence shown here is derived from an EMBL/GenBank/DDBJ whole genome shotgun (WGS) entry which is preliminary data.</text>
</comment>
<dbReference type="Proteomes" id="UP000005150">
    <property type="component" value="Unassembled WGS sequence"/>
</dbReference>
<dbReference type="PATRIC" id="fig|997887.3.peg.2876"/>
<dbReference type="HOGENOM" id="CLU_394712_0_0_10"/>
<dbReference type="InterPro" id="IPR049349">
    <property type="entry name" value="DUF2264_N"/>
</dbReference>
<evidence type="ECO:0000313" key="2">
    <source>
        <dbReference type="EMBL" id="EIY62150.1"/>
    </source>
</evidence>
<name>I8YG75_9BACE</name>
<reference evidence="2 3" key="1">
    <citation type="submission" date="2012-02" db="EMBL/GenBank/DDBJ databases">
        <title>The Genome Sequence of Bacteroides salyersiae CL02T12C01.</title>
        <authorList>
            <consortium name="The Broad Institute Genome Sequencing Platform"/>
            <person name="Earl A."/>
            <person name="Ward D."/>
            <person name="Feldgarden M."/>
            <person name="Gevers D."/>
            <person name="Zitomersky N.L."/>
            <person name="Coyne M.J."/>
            <person name="Comstock L.E."/>
            <person name="Young S.K."/>
            <person name="Zeng Q."/>
            <person name="Gargeya S."/>
            <person name="Fitzgerald M."/>
            <person name="Haas B."/>
            <person name="Abouelleil A."/>
            <person name="Alvarado L."/>
            <person name="Arachchi H.M."/>
            <person name="Berlin A."/>
            <person name="Chapman S.B."/>
            <person name="Gearin G."/>
            <person name="Goldberg J."/>
            <person name="Griggs A."/>
            <person name="Gujja S."/>
            <person name="Hansen M."/>
            <person name="Heiman D."/>
            <person name="Howarth C."/>
            <person name="Larimer J."/>
            <person name="Lui A."/>
            <person name="MacDonald P.J.P."/>
            <person name="McCowen C."/>
            <person name="Montmayeur A."/>
            <person name="Murphy C."/>
            <person name="Neiman D."/>
            <person name="Pearson M."/>
            <person name="Priest M."/>
            <person name="Roberts A."/>
            <person name="Saif S."/>
            <person name="Shea T."/>
            <person name="Sisk P."/>
            <person name="Stolte C."/>
            <person name="Sykes S."/>
            <person name="Wortman J."/>
            <person name="Nusbaum C."/>
            <person name="Birren B."/>
        </authorList>
    </citation>
    <scope>NUCLEOTIDE SEQUENCE [LARGE SCALE GENOMIC DNA]</scope>
    <source>
        <strain evidence="2 3">CL02T12C01</strain>
    </source>
</reference>
<dbReference type="PANTHER" id="PTHR35339:SF4">
    <property type="entry name" value="LINALOOL DEHYDRATASE_ISOMERASE DOMAIN-CONTAINING PROTEIN"/>
    <property type="match status" value="1"/>
</dbReference>
<dbReference type="InterPro" id="IPR016624">
    <property type="entry name" value="UCP014753"/>
</dbReference>
<sequence>MQLFFLNGAISFSPKKIGWLLVFLLMVHHTVLCQDSNRPVHIFTLDTPDYTHSPYTGMTRKHWIDAAKYMLEGAFGYIHDTNDAMKFPKQKGKSYPNKEEQIPTEKLEGLCRTLYIAAPLLKEDPGLVLNNIKVADYYRQQLVNIITPGHPSYISPRTKNAISQNLVEFGALSISLFSIPEILWNPLSQQQKDTLAHTMLSYADGPTVPSNWRFFNLFVFSFFKSVGYEVNEPLMKKFLDLSLADYRGEGWYIDNSSYDYYSMWAYQMYGLLWSEYFGKENYPEYAKRFIDNFKEMTGTYPLMFGRNGQMIMWGRSITYRFAAVSPFSLAGYMNDDSVNYGHLRRIASGTLLQFLQNPNLLADGVPTLGFYGAFEPAIQGYSCRGSVYWMGKAFLSLLLPESNPFWSAQENEGIWGTKDRKNPVKNTFQNGAKILITDYLESGISEIRTSTEMPANAREDWRYSENYNRLSYSSEFPWMADGANGEVAMNYTFKKADEGWKALSVYRFKRFEQEVYYREAWLRNDTDIEFQLADILLPDGVLRVDKAMSVNPVEAHLGHYALPHLTNTIKEKTIKKHGYTAYVIENEKHQLAMVPLYGWKEVDFEHTSGLHPESDECTVLNAKEIFTGEKIFVTLLLWNKAGTKVDNKRLFPVKDVLVSHDKKSVTVLLNDGTRKEVVW</sequence>
<dbReference type="PIRSF" id="PIRSF014753">
    <property type="entry name" value="UCP014753"/>
    <property type="match status" value="1"/>
</dbReference>
<evidence type="ECO:0000259" key="1">
    <source>
        <dbReference type="Pfam" id="PF10022"/>
    </source>
</evidence>
<protein>
    <recommendedName>
        <fullName evidence="1">DUF2264 domain-containing protein</fullName>
    </recommendedName>
</protein>
<keyword evidence="3" id="KW-1185">Reference proteome</keyword>
<dbReference type="EMBL" id="AGXV01000032">
    <property type="protein sequence ID" value="EIY62150.1"/>
    <property type="molecule type" value="Genomic_DNA"/>
</dbReference>
<feature type="domain" description="DUF2264" evidence="1">
    <location>
        <begin position="59"/>
        <end position="411"/>
    </location>
</feature>
<dbReference type="RefSeq" id="WP_007480683.1">
    <property type="nucleotide sequence ID" value="NZ_JH724308.1"/>
</dbReference>
<dbReference type="OrthoDB" id="9813465at2"/>
<accession>I8YG75</accession>
<evidence type="ECO:0000313" key="3">
    <source>
        <dbReference type="Proteomes" id="UP000005150"/>
    </source>
</evidence>
<gene>
    <name evidence="2" type="ORF">HMPREF1071_02770</name>
</gene>
<dbReference type="Pfam" id="PF10022">
    <property type="entry name" value="DUF2264"/>
    <property type="match status" value="1"/>
</dbReference>